<dbReference type="InterPro" id="IPR050793">
    <property type="entry name" value="CMP-NeuNAc_synthase"/>
</dbReference>
<dbReference type="AlphaFoldDB" id="A0A2T6AFP4"/>
<sequence length="224" mass="25601">MIAIIPARGGSKGLPGKNIRLLDGKPLIAYTIEAAKNSKYISRLILSTDDPEIAAVGKQYGAEVPFLRPEYLASDTAKALDAYLYTIDKIFELEGLEITEFIVLQPTSPFRIGRHIDESIQMFNTKNADSVISFCEEQHPIVWHKYVDDEGKISSIFDERIRNRQDEKKTYFPNGAIFIFKKSILQQGQYYTENTYAYVMSRQSSIDIDTLEDFKYAEYLISKL</sequence>
<dbReference type="Gene3D" id="3.90.550.10">
    <property type="entry name" value="Spore Coat Polysaccharide Biosynthesis Protein SpsA, Chain A"/>
    <property type="match status" value="1"/>
</dbReference>
<keyword evidence="1" id="KW-0808">Transferase</keyword>
<comment type="caution">
    <text evidence="1">The sequence shown here is derived from an EMBL/GenBank/DDBJ whole genome shotgun (WGS) entry which is preliminary data.</text>
</comment>
<evidence type="ECO:0000313" key="1">
    <source>
        <dbReference type="EMBL" id="PTX42609.1"/>
    </source>
</evidence>
<dbReference type="OrthoDB" id="9805604at2"/>
<name>A0A2T6AFP4_9FLAO</name>
<dbReference type="CDD" id="cd02513">
    <property type="entry name" value="CMP-NeuAc_Synthase"/>
    <property type="match status" value="1"/>
</dbReference>
<gene>
    <name evidence="1" type="ORF">C8P64_3039</name>
</gene>
<dbReference type="InterPro" id="IPR029044">
    <property type="entry name" value="Nucleotide-diphossugar_trans"/>
</dbReference>
<dbReference type="PANTHER" id="PTHR21485:SF6">
    <property type="entry name" value="N-ACYLNEURAMINATE CYTIDYLYLTRANSFERASE-RELATED"/>
    <property type="match status" value="1"/>
</dbReference>
<keyword evidence="1" id="KW-0548">Nucleotidyltransferase</keyword>
<keyword evidence="2" id="KW-1185">Reference proteome</keyword>
<dbReference type="PANTHER" id="PTHR21485">
    <property type="entry name" value="HAD SUPERFAMILY MEMBERS CMAS AND KDSC"/>
    <property type="match status" value="1"/>
</dbReference>
<dbReference type="GO" id="GO:0008781">
    <property type="term" value="F:N-acylneuraminate cytidylyltransferase activity"/>
    <property type="evidence" value="ECO:0007669"/>
    <property type="project" value="TreeGrafter"/>
</dbReference>
<organism evidence="1 2">
    <name type="scientific">Christiangramia gaetbulicola</name>
    <dbReference type="NCBI Taxonomy" id="703340"/>
    <lineage>
        <taxon>Bacteria</taxon>
        <taxon>Pseudomonadati</taxon>
        <taxon>Bacteroidota</taxon>
        <taxon>Flavobacteriia</taxon>
        <taxon>Flavobacteriales</taxon>
        <taxon>Flavobacteriaceae</taxon>
        <taxon>Christiangramia</taxon>
    </lineage>
</organism>
<dbReference type="Proteomes" id="UP000244174">
    <property type="component" value="Unassembled WGS sequence"/>
</dbReference>
<evidence type="ECO:0000313" key="2">
    <source>
        <dbReference type="Proteomes" id="UP000244174"/>
    </source>
</evidence>
<dbReference type="InterPro" id="IPR003329">
    <property type="entry name" value="Cytidylyl_trans"/>
</dbReference>
<accession>A0A2T6AFP4</accession>
<dbReference type="Pfam" id="PF02348">
    <property type="entry name" value="CTP_transf_3"/>
    <property type="match status" value="1"/>
</dbReference>
<protein>
    <submittedName>
        <fullName evidence="1">N-acylneuraminate cytidylyltransferase/CMP-N,N'-diacetyllegionaminic acid synthase</fullName>
    </submittedName>
</protein>
<dbReference type="EMBL" id="QBKQ01000003">
    <property type="protein sequence ID" value="PTX42609.1"/>
    <property type="molecule type" value="Genomic_DNA"/>
</dbReference>
<reference evidence="1 2" key="1">
    <citation type="submission" date="2018-04" db="EMBL/GenBank/DDBJ databases">
        <title>Genomic Encyclopedia of Archaeal and Bacterial Type Strains, Phase II (KMG-II): from individual species to whole genera.</title>
        <authorList>
            <person name="Goeker M."/>
        </authorList>
    </citation>
    <scope>NUCLEOTIDE SEQUENCE [LARGE SCALE GENOMIC DNA]</scope>
    <source>
        <strain evidence="1 2">DSM 23082</strain>
    </source>
</reference>
<dbReference type="SUPFAM" id="SSF53448">
    <property type="entry name" value="Nucleotide-diphospho-sugar transferases"/>
    <property type="match status" value="1"/>
</dbReference>
<proteinExistence type="predicted"/>
<dbReference type="RefSeq" id="WP_108172888.1">
    <property type="nucleotide sequence ID" value="NZ_QBKQ01000003.1"/>
</dbReference>